<gene>
    <name evidence="1" type="ORF">FAZ78_17010</name>
</gene>
<dbReference type="EMBL" id="SWAU01000190">
    <property type="protein sequence ID" value="TKA95396.1"/>
    <property type="molecule type" value="Genomic_DNA"/>
</dbReference>
<accession>A0A4U0YXM7</accession>
<dbReference type="Gene3D" id="3.40.50.450">
    <property type="match status" value="1"/>
</dbReference>
<protein>
    <submittedName>
        <fullName evidence="1">DNA-protecting protein DprA</fullName>
    </submittedName>
</protein>
<proteinExistence type="predicted"/>
<feature type="non-terminal residue" evidence="1">
    <location>
        <position position="71"/>
    </location>
</feature>
<reference evidence="1 2" key="1">
    <citation type="submission" date="2019-04" db="EMBL/GenBank/DDBJ databases">
        <title>Crypto-aerobic microbial life in anoxic (sulfidic) marine sediments.</title>
        <authorList>
            <person name="Bhattacharya S."/>
            <person name="Roy C."/>
            <person name="Mondal N."/>
            <person name="Sarkar J."/>
            <person name="Mandal S."/>
            <person name="Rameez M.J."/>
            <person name="Ghosh W."/>
        </authorList>
    </citation>
    <scope>NUCLEOTIDE SEQUENCE [LARGE SCALE GENOMIC DNA]</scope>
    <source>
        <strain evidence="1 2">SBBC</strain>
    </source>
</reference>
<comment type="caution">
    <text evidence="1">The sequence shown here is derived from an EMBL/GenBank/DDBJ whole genome shotgun (WGS) entry which is preliminary data.</text>
</comment>
<dbReference type="AlphaFoldDB" id="A0A4U0YXM7"/>
<evidence type="ECO:0000313" key="1">
    <source>
        <dbReference type="EMBL" id="TKA95396.1"/>
    </source>
</evidence>
<dbReference type="Proteomes" id="UP000306340">
    <property type="component" value="Unassembled WGS sequence"/>
</dbReference>
<evidence type="ECO:0000313" key="2">
    <source>
        <dbReference type="Proteomes" id="UP000306340"/>
    </source>
</evidence>
<organism evidence="1 2">
    <name type="scientific">Cereibacter changlensis</name>
    <dbReference type="NCBI Taxonomy" id="402884"/>
    <lineage>
        <taxon>Bacteria</taxon>
        <taxon>Pseudomonadati</taxon>
        <taxon>Pseudomonadota</taxon>
        <taxon>Alphaproteobacteria</taxon>
        <taxon>Rhodobacterales</taxon>
        <taxon>Paracoccaceae</taxon>
        <taxon>Cereibacter</taxon>
    </lineage>
</organism>
<dbReference type="Pfam" id="PF21102">
    <property type="entry name" value="DprA_N"/>
    <property type="match status" value="1"/>
</dbReference>
<name>A0A4U0YXM7_9RHOB</name>
<sequence>MAAAPDDPSPAAPDPVAWLRLIRSRRVGAVTFHRLLQDHGSAEAALAALPEIARAAGVERYAPCPEEVARD</sequence>